<dbReference type="Proteomes" id="UP001138793">
    <property type="component" value="Unassembled WGS sequence"/>
</dbReference>
<evidence type="ECO:0000256" key="1">
    <source>
        <dbReference type="SAM" id="Phobius"/>
    </source>
</evidence>
<keyword evidence="1" id="KW-0472">Membrane</keyword>
<evidence type="ECO:0000313" key="2">
    <source>
        <dbReference type="EMBL" id="MBP2079643.1"/>
    </source>
</evidence>
<name>A0A9X0YVJ0_9BACI</name>
<keyword evidence="1" id="KW-1133">Transmembrane helix</keyword>
<feature type="transmembrane region" description="Helical" evidence="1">
    <location>
        <begin position="52"/>
        <end position="69"/>
    </location>
</feature>
<evidence type="ECO:0000313" key="3">
    <source>
        <dbReference type="Proteomes" id="UP001138793"/>
    </source>
</evidence>
<accession>A0A9X0YVJ0</accession>
<dbReference type="EMBL" id="JAGGMB010000019">
    <property type="protein sequence ID" value="MBP2079643.1"/>
    <property type="molecule type" value="Genomic_DNA"/>
</dbReference>
<dbReference type="RefSeq" id="WP_149472872.1">
    <property type="nucleotide sequence ID" value="NZ_JAGGMB010000019.1"/>
</dbReference>
<keyword evidence="1" id="KW-0812">Transmembrane</keyword>
<keyword evidence="3" id="KW-1185">Reference proteome</keyword>
<proteinExistence type="predicted"/>
<gene>
    <name evidence="2" type="ORF">J2Z64_003942</name>
</gene>
<protein>
    <submittedName>
        <fullName evidence="2">Membrane protein YczE</fullName>
    </submittedName>
</protein>
<dbReference type="OrthoDB" id="2939882at2"/>
<sequence>MNFLNKLLIASADLPTLDGVENWGIEVAKQAVVIIVVFLVAKYFAKLRFGQIIICCVLGGVVTFVVGNWDYVSRMIEAFINTF</sequence>
<organism evidence="2 3">
    <name type="scientific">Oceanobacillus polygoni</name>
    <dbReference type="NCBI Taxonomy" id="1235259"/>
    <lineage>
        <taxon>Bacteria</taxon>
        <taxon>Bacillati</taxon>
        <taxon>Bacillota</taxon>
        <taxon>Bacilli</taxon>
        <taxon>Bacillales</taxon>
        <taxon>Bacillaceae</taxon>
        <taxon>Oceanobacillus</taxon>
    </lineage>
</organism>
<comment type="caution">
    <text evidence="2">The sequence shown here is derived from an EMBL/GenBank/DDBJ whole genome shotgun (WGS) entry which is preliminary data.</text>
</comment>
<reference evidence="2" key="1">
    <citation type="submission" date="2021-03" db="EMBL/GenBank/DDBJ databases">
        <title>Genomic Encyclopedia of Type Strains, Phase IV (KMG-IV): sequencing the most valuable type-strain genomes for metagenomic binning, comparative biology and taxonomic classification.</title>
        <authorList>
            <person name="Goeker M."/>
        </authorList>
    </citation>
    <scope>NUCLEOTIDE SEQUENCE</scope>
    <source>
        <strain evidence="2">DSM 107338</strain>
    </source>
</reference>
<dbReference type="AlphaFoldDB" id="A0A9X0YVJ0"/>